<accession>A0A0E9WTG7</accession>
<reference evidence="1" key="1">
    <citation type="submission" date="2014-11" db="EMBL/GenBank/DDBJ databases">
        <authorList>
            <person name="Amaro Gonzalez C."/>
        </authorList>
    </citation>
    <scope>NUCLEOTIDE SEQUENCE</scope>
</reference>
<reference evidence="1" key="2">
    <citation type="journal article" date="2015" name="Fish Shellfish Immunol.">
        <title>Early steps in the European eel (Anguilla anguilla)-Vibrio vulnificus interaction in the gills: Role of the RtxA13 toxin.</title>
        <authorList>
            <person name="Callol A."/>
            <person name="Pajuelo D."/>
            <person name="Ebbesson L."/>
            <person name="Teles M."/>
            <person name="MacKenzie S."/>
            <person name="Amaro C."/>
        </authorList>
    </citation>
    <scope>NUCLEOTIDE SEQUENCE</scope>
</reference>
<dbReference type="EMBL" id="GBXM01014890">
    <property type="protein sequence ID" value="JAH93687.1"/>
    <property type="molecule type" value="Transcribed_RNA"/>
</dbReference>
<name>A0A0E9WTG7_ANGAN</name>
<dbReference type="AlphaFoldDB" id="A0A0E9WTG7"/>
<protein>
    <submittedName>
        <fullName evidence="1">Uncharacterized protein</fullName>
    </submittedName>
</protein>
<sequence length="95" mass="11015">MYGINLEKDALKHILAALQINQSFRSVAVARAILLQINSPASHPKTQKPCRKSAIIYISVKFQKLRYHYDRRNSIIPLCRQEVVYLHTVNCQHRS</sequence>
<proteinExistence type="predicted"/>
<evidence type="ECO:0000313" key="1">
    <source>
        <dbReference type="EMBL" id="JAH93687.1"/>
    </source>
</evidence>
<organism evidence="1">
    <name type="scientific">Anguilla anguilla</name>
    <name type="common">European freshwater eel</name>
    <name type="synonym">Muraena anguilla</name>
    <dbReference type="NCBI Taxonomy" id="7936"/>
    <lineage>
        <taxon>Eukaryota</taxon>
        <taxon>Metazoa</taxon>
        <taxon>Chordata</taxon>
        <taxon>Craniata</taxon>
        <taxon>Vertebrata</taxon>
        <taxon>Euteleostomi</taxon>
        <taxon>Actinopterygii</taxon>
        <taxon>Neopterygii</taxon>
        <taxon>Teleostei</taxon>
        <taxon>Anguilliformes</taxon>
        <taxon>Anguillidae</taxon>
        <taxon>Anguilla</taxon>
    </lineage>
</organism>